<feature type="domain" description="A to I editase" evidence="2">
    <location>
        <begin position="64"/>
        <end position="364"/>
    </location>
</feature>
<dbReference type="AlphaFoldDB" id="A0A9P6TCW3"/>
<dbReference type="GO" id="GO:0006382">
    <property type="term" value="P:adenosine to inosine editing"/>
    <property type="evidence" value="ECO:0007669"/>
    <property type="project" value="TreeGrafter"/>
</dbReference>
<keyword evidence="4" id="KW-1185">Reference proteome</keyword>
<dbReference type="PANTHER" id="PTHR10910:SF62">
    <property type="entry name" value="AT07585P-RELATED"/>
    <property type="match status" value="1"/>
</dbReference>
<feature type="region of interest" description="Disordered" evidence="1">
    <location>
        <begin position="332"/>
        <end position="354"/>
    </location>
</feature>
<reference evidence="3" key="1">
    <citation type="submission" date="2013-11" db="EMBL/GenBank/DDBJ databases">
        <title>Genome sequence of the fusiform rust pathogen reveals effectors for host alternation and coevolution with pine.</title>
        <authorList>
            <consortium name="DOE Joint Genome Institute"/>
            <person name="Smith K."/>
            <person name="Pendleton A."/>
            <person name="Kubisiak T."/>
            <person name="Anderson C."/>
            <person name="Salamov A."/>
            <person name="Aerts A."/>
            <person name="Riley R."/>
            <person name="Clum A."/>
            <person name="Lindquist E."/>
            <person name="Ence D."/>
            <person name="Campbell M."/>
            <person name="Kronenberg Z."/>
            <person name="Feau N."/>
            <person name="Dhillon B."/>
            <person name="Hamelin R."/>
            <person name="Burleigh J."/>
            <person name="Smith J."/>
            <person name="Yandell M."/>
            <person name="Nelson C."/>
            <person name="Grigoriev I."/>
            <person name="Davis J."/>
        </authorList>
    </citation>
    <scope>NUCLEOTIDE SEQUENCE</scope>
    <source>
        <strain evidence="3">G11</strain>
    </source>
</reference>
<dbReference type="InterPro" id="IPR002466">
    <property type="entry name" value="A_deamin"/>
</dbReference>
<dbReference type="GO" id="GO:0003726">
    <property type="term" value="F:double-stranded RNA adenosine deaminase activity"/>
    <property type="evidence" value="ECO:0007669"/>
    <property type="project" value="TreeGrafter"/>
</dbReference>
<comment type="caution">
    <text evidence="3">The sequence shown here is derived from an EMBL/GenBank/DDBJ whole genome shotgun (WGS) entry which is preliminary data.</text>
</comment>
<evidence type="ECO:0000256" key="1">
    <source>
        <dbReference type="SAM" id="MobiDB-lite"/>
    </source>
</evidence>
<evidence type="ECO:0000313" key="4">
    <source>
        <dbReference type="Proteomes" id="UP000886653"/>
    </source>
</evidence>
<dbReference type="GO" id="GO:0003725">
    <property type="term" value="F:double-stranded RNA binding"/>
    <property type="evidence" value="ECO:0007669"/>
    <property type="project" value="TreeGrafter"/>
</dbReference>
<dbReference type="Proteomes" id="UP000886653">
    <property type="component" value="Unassembled WGS sequence"/>
</dbReference>
<dbReference type="PANTHER" id="PTHR10910">
    <property type="entry name" value="EUKARYOTE SPECIFIC DSRNA BINDING PROTEIN"/>
    <property type="match status" value="1"/>
</dbReference>
<dbReference type="GO" id="GO:0006396">
    <property type="term" value="P:RNA processing"/>
    <property type="evidence" value="ECO:0007669"/>
    <property type="project" value="InterPro"/>
</dbReference>
<evidence type="ECO:0000259" key="2">
    <source>
        <dbReference type="PROSITE" id="PS50141"/>
    </source>
</evidence>
<dbReference type="OrthoDB" id="10268011at2759"/>
<protein>
    <recommendedName>
        <fullName evidence="2">A to I editase domain-containing protein</fullName>
    </recommendedName>
</protein>
<dbReference type="Pfam" id="PF02137">
    <property type="entry name" value="A_deamin"/>
    <property type="match status" value="1"/>
</dbReference>
<organism evidence="3 4">
    <name type="scientific">Cronartium quercuum f. sp. fusiforme G11</name>
    <dbReference type="NCBI Taxonomy" id="708437"/>
    <lineage>
        <taxon>Eukaryota</taxon>
        <taxon>Fungi</taxon>
        <taxon>Dikarya</taxon>
        <taxon>Basidiomycota</taxon>
        <taxon>Pucciniomycotina</taxon>
        <taxon>Pucciniomycetes</taxon>
        <taxon>Pucciniales</taxon>
        <taxon>Coleosporiaceae</taxon>
        <taxon>Cronartium</taxon>
    </lineage>
</organism>
<proteinExistence type="predicted"/>
<dbReference type="GO" id="GO:0005730">
    <property type="term" value="C:nucleolus"/>
    <property type="evidence" value="ECO:0007669"/>
    <property type="project" value="TreeGrafter"/>
</dbReference>
<dbReference type="EMBL" id="MU167252">
    <property type="protein sequence ID" value="KAG0147070.1"/>
    <property type="molecule type" value="Genomic_DNA"/>
</dbReference>
<name>A0A9P6TCW3_9BASI</name>
<dbReference type="GO" id="GO:0005737">
    <property type="term" value="C:cytoplasm"/>
    <property type="evidence" value="ECO:0007669"/>
    <property type="project" value="TreeGrafter"/>
</dbReference>
<evidence type="ECO:0000313" key="3">
    <source>
        <dbReference type="EMBL" id="KAG0147070.1"/>
    </source>
</evidence>
<dbReference type="GO" id="GO:0008251">
    <property type="term" value="F:tRNA-specific adenosine deaminase activity"/>
    <property type="evidence" value="ECO:0007669"/>
    <property type="project" value="TreeGrafter"/>
</dbReference>
<gene>
    <name evidence="3" type="ORF">CROQUDRAFT_62125</name>
</gene>
<dbReference type="PROSITE" id="PS50141">
    <property type="entry name" value="A_DEAMIN_EDITASE"/>
    <property type="match status" value="1"/>
</dbReference>
<accession>A0A9P6TCW3</accession>
<dbReference type="SMART" id="SM00552">
    <property type="entry name" value="ADEAMc"/>
    <property type="match status" value="1"/>
</dbReference>
<sequence>MPEPFKTAITELVAQTVHEAYRSLPRNGKPIIRDDGRAEFTILAGFVLVNTASQDDNLLTICPSLATGMRCLPREKLPMNGDLLHDSHAEVLARRGLRYWLYDEVTRCSTSWLRRVPGRKALFALQESVKLFLYVSTLPCGDASMLLTTEKVVTGTRWDERTEETLGRRKFSHEYQQSISATLGTAQVARGRLGFDQPAGTLRTKPGRIDSLPSTSHSCADKLALWNVLGLQGALGSTILEPIRVSGYVFGAPGLPPHLDLHNLHTDLVRALVGRVELHIPKGCSSPTIWFTDLEFEFSQTSILRSNSQDRVVSAVNGLSYVHGYTAEVLDRHGSRQGAPTKRRSPGAPLSTKSRSRISKLELYRKHVETLNSLGLILADTTNSYYHSKHPQKIVDSQPISDKPEQGVIAYQKMKSCLRALPRSTFYGWIVHGLPWESFDIEGQIKVKESCDGHEDVMC</sequence>